<organism evidence="1 2">
    <name type="scientific">Cinchona calisaya</name>
    <dbReference type="NCBI Taxonomy" id="153742"/>
    <lineage>
        <taxon>Eukaryota</taxon>
        <taxon>Viridiplantae</taxon>
        <taxon>Streptophyta</taxon>
        <taxon>Embryophyta</taxon>
        <taxon>Tracheophyta</taxon>
        <taxon>Spermatophyta</taxon>
        <taxon>Magnoliopsida</taxon>
        <taxon>eudicotyledons</taxon>
        <taxon>Gunneridae</taxon>
        <taxon>Pentapetalae</taxon>
        <taxon>asterids</taxon>
        <taxon>lamiids</taxon>
        <taxon>Gentianales</taxon>
        <taxon>Rubiaceae</taxon>
        <taxon>Cinchonoideae</taxon>
        <taxon>Cinchoneae</taxon>
        <taxon>Cinchona</taxon>
    </lineage>
</organism>
<accession>A0ABD2ZC28</accession>
<name>A0ABD2ZC28_9GENT</name>
<gene>
    <name evidence="1" type="ORF">ACH5RR_022752</name>
</gene>
<sequence length="102" mass="11517">MLSSSRSSSRIITKSFIKNQNKIVLSFCSHDDEGKSLRILAPDYELPLTPSRWIDLLGTCNGIVCMSDMYSGIYLCNPAIRDLYPNYTMETLIGAHSRHQDT</sequence>
<protein>
    <submittedName>
        <fullName evidence="1">Uncharacterized protein</fullName>
    </submittedName>
</protein>
<keyword evidence="2" id="KW-1185">Reference proteome</keyword>
<dbReference type="AlphaFoldDB" id="A0ABD2ZC28"/>
<dbReference type="EMBL" id="JBJUIK010000010">
    <property type="protein sequence ID" value="KAL3515850.1"/>
    <property type="molecule type" value="Genomic_DNA"/>
</dbReference>
<dbReference type="Proteomes" id="UP001630127">
    <property type="component" value="Unassembled WGS sequence"/>
</dbReference>
<reference evidence="1 2" key="1">
    <citation type="submission" date="2024-11" db="EMBL/GenBank/DDBJ databases">
        <title>A near-complete genome assembly of Cinchona calisaya.</title>
        <authorList>
            <person name="Lian D.C."/>
            <person name="Zhao X.W."/>
            <person name="Wei L."/>
        </authorList>
    </citation>
    <scope>NUCLEOTIDE SEQUENCE [LARGE SCALE GENOMIC DNA]</scope>
    <source>
        <tissue evidence="1">Nenye</tissue>
    </source>
</reference>
<proteinExistence type="predicted"/>
<evidence type="ECO:0000313" key="1">
    <source>
        <dbReference type="EMBL" id="KAL3515850.1"/>
    </source>
</evidence>
<evidence type="ECO:0000313" key="2">
    <source>
        <dbReference type="Proteomes" id="UP001630127"/>
    </source>
</evidence>
<comment type="caution">
    <text evidence="1">The sequence shown here is derived from an EMBL/GenBank/DDBJ whole genome shotgun (WGS) entry which is preliminary data.</text>
</comment>